<feature type="region of interest" description="Disordered" evidence="1">
    <location>
        <begin position="20"/>
        <end position="41"/>
    </location>
</feature>
<reference evidence="2" key="1">
    <citation type="journal article" date="2014" name="Front. Microbiol.">
        <title>High frequency of phylogenetically diverse reductive dehalogenase-homologous genes in deep subseafloor sedimentary metagenomes.</title>
        <authorList>
            <person name="Kawai M."/>
            <person name="Futagami T."/>
            <person name="Toyoda A."/>
            <person name="Takaki Y."/>
            <person name="Nishi S."/>
            <person name="Hori S."/>
            <person name="Arai W."/>
            <person name="Tsubouchi T."/>
            <person name="Morono Y."/>
            <person name="Uchiyama I."/>
            <person name="Ito T."/>
            <person name="Fujiyama A."/>
            <person name="Inagaki F."/>
            <person name="Takami H."/>
        </authorList>
    </citation>
    <scope>NUCLEOTIDE SEQUENCE</scope>
    <source>
        <strain evidence="2">Expedition CK06-06</strain>
    </source>
</reference>
<protein>
    <submittedName>
        <fullName evidence="2">Uncharacterized protein</fullName>
    </submittedName>
</protein>
<feature type="region of interest" description="Disordered" evidence="1">
    <location>
        <begin position="94"/>
        <end position="131"/>
    </location>
</feature>
<dbReference type="EMBL" id="BARS01007542">
    <property type="protein sequence ID" value="GAF67357.1"/>
    <property type="molecule type" value="Genomic_DNA"/>
</dbReference>
<name>X0RUC4_9ZZZZ</name>
<dbReference type="AlphaFoldDB" id="X0RUC4"/>
<proteinExistence type="predicted"/>
<evidence type="ECO:0000256" key="1">
    <source>
        <dbReference type="SAM" id="MobiDB-lite"/>
    </source>
</evidence>
<evidence type="ECO:0000313" key="2">
    <source>
        <dbReference type="EMBL" id="GAF67357.1"/>
    </source>
</evidence>
<gene>
    <name evidence="2" type="ORF">S01H1_14497</name>
</gene>
<sequence length="131" mass="13585">MEKKDFTIADLETKRGELETALSKAKQGSEASATELASTREARNQAVTKYLGMAKATNPQVPGDMISGETIEEIDASVEKGKGLVAAVKKTLESESAAAKVPAGAPTRGESTESMSSKELIAAGIKQQGGS</sequence>
<organism evidence="2">
    <name type="scientific">marine sediment metagenome</name>
    <dbReference type="NCBI Taxonomy" id="412755"/>
    <lineage>
        <taxon>unclassified sequences</taxon>
        <taxon>metagenomes</taxon>
        <taxon>ecological metagenomes</taxon>
    </lineage>
</organism>
<accession>X0RUC4</accession>
<comment type="caution">
    <text evidence="2">The sequence shown here is derived from an EMBL/GenBank/DDBJ whole genome shotgun (WGS) entry which is preliminary data.</text>
</comment>